<organism evidence="2 3">
    <name type="scientific">Deinococcus radiotolerans</name>
    <dbReference type="NCBI Taxonomy" id="1309407"/>
    <lineage>
        <taxon>Bacteria</taxon>
        <taxon>Thermotogati</taxon>
        <taxon>Deinococcota</taxon>
        <taxon>Deinococci</taxon>
        <taxon>Deinococcales</taxon>
        <taxon>Deinococcaceae</taxon>
        <taxon>Deinococcus</taxon>
    </lineage>
</organism>
<gene>
    <name evidence="2" type="ORF">GCM10010844_06900</name>
</gene>
<dbReference type="EMBL" id="BMPE01000001">
    <property type="protein sequence ID" value="GGK90962.1"/>
    <property type="molecule type" value="Genomic_DNA"/>
</dbReference>
<comment type="caution">
    <text evidence="2">The sequence shown here is derived from an EMBL/GenBank/DDBJ whole genome shotgun (WGS) entry which is preliminary data.</text>
</comment>
<evidence type="ECO:0000313" key="2">
    <source>
        <dbReference type="EMBL" id="GGK90962.1"/>
    </source>
</evidence>
<keyword evidence="1" id="KW-0812">Transmembrane</keyword>
<keyword evidence="1" id="KW-0472">Membrane</keyword>
<reference evidence="3" key="1">
    <citation type="journal article" date="2019" name="Int. J. Syst. Evol. Microbiol.">
        <title>The Global Catalogue of Microorganisms (GCM) 10K type strain sequencing project: providing services to taxonomists for standard genome sequencing and annotation.</title>
        <authorList>
            <consortium name="The Broad Institute Genomics Platform"/>
            <consortium name="The Broad Institute Genome Sequencing Center for Infectious Disease"/>
            <person name="Wu L."/>
            <person name="Ma J."/>
        </authorList>
    </citation>
    <scope>NUCLEOTIDE SEQUENCE [LARGE SCALE GENOMIC DNA]</scope>
    <source>
        <strain evidence="3">JCM 19173</strain>
    </source>
</reference>
<dbReference type="Proteomes" id="UP000604341">
    <property type="component" value="Unassembled WGS sequence"/>
</dbReference>
<feature type="transmembrane region" description="Helical" evidence="1">
    <location>
        <begin position="56"/>
        <end position="77"/>
    </location>
</feature>
<protein>
    <submittedName>
        <fullName evidence="2">Uncharacterized protein</fullName>
    </submittedName>
</protein>
<evidence type="ECO:0000313" key="3">
    <source>
        <dbReference type="Proteomes" id="UP000604341"/>
    </source>
</evidence>
<name>A0ABQ2FEP7_9DEIO</name>
<evidence type="ECO:0000256" key="1">
    <source>
        <dbReference type="SAM" id="Phobius"/>
    </source>
</evidence>
<accession>A0ABQ2FEP7</accession>
<keyword evidence="3" id="KW-1185">Reference proteome</keyword>
<sequence length="163" mass="18429">MGKTNNGNGIESYVIFTDSGENVMSVEESDHSFSIRRGHPERMGFHMMRSVDSQAFYLNNVLITFAMMPGFMFTSVIRPRKINGKLGHRIDPQGGSLRASNGEIMGTSLYEFVRERSQLTDEQKISDRQKAKIEASIKGKIERWDNSRTKMLAELSGMSVLDE</sequence>
<keyword evidence="1" id="KW-1133">Transmembrane helix</keyword>
<proteinExistence type="predicted"/>